<dbReference type="InterPro" id="IPR040017">
    <property type="entry name" value="XPOT"/>
</dbReference>
<keyword evidence="6 10" id="KW-0694">RNA-binding</keyword>
<dbReference type="Pfam" id="PF08389">
    <property type="entry name" value="Xpo1"/>
    <property type="match status" value="1"/>
</dbReference>
<dbReference type="InterPro" id="IPR013598">
    <property type="entry name" value="Exportin-1/Importin-b-like"/>
</dbReference>
<dbReference type="Gene3D" id="1.25.10.10">
    <property type="entry name" value="Leucine-rich Repeat Variant"/>
    <property type="match status" value="1"/>
</dbReference>
<evidence type="ECO:0000256" key="6">
    <source>
        <dbReference type="ARBA" id="ARBA00022884"/>
    </source>
</evidence>
<keyword evidence="5 10" id="KW-0820">tRNA-binding</keyword>
<dbReference type="GO" id="GO:0031267">
    <property type="term" value="F:small GTPase binding"/>
    <property type="evidence" value="ECO:0007669"/>
    <property type="project" value="InterPro"/>
</dbReference>
<evidence type="ECO:0000256" key="10">
    <source>
        <dbReference type="RuleBase" id="RU366037"/>
    </source>
</evidence>
<evidence type="ECO:0000256" key="3">
    <source>
        <dbReference type="ARBA" id="ARBA00022448"/>
    </source>
</evidence>
<keyword evidence="7 10" id="KW-0539">Nucleus</keyword>
<comment type="function">
    <text evidence="10">tRNA nucleus export receptor which facilitates tRNA translocation across the nuclear pore complex.</text>
</comment>
<accession>A0AAU9IUQ9</accession>
<comment type="similarity">
    <text evidence="10">Belongs to the exportin family.</text>
</comment>
<evidence type="ECO:0000256" key="5">
    <source>
        <dbReference type="ARBA" id="ARBA00022555"/>
    </source>
</evidence>
<keyword evidence="14" id="KW-1185">Reference proteome</keyword>
<dbReference type="Pfam" id="PF19282">
    <property type="entry name" value="Exportin-T"/>
    <property type="match status" value="1"/>
</dbReference>
<reference evidence="13" key="1">
    <citation type="submission" date="2021-09" db="EMBL/GenBank/DDBJ databases">
        <authorList>
            <consortium name="AG Swart"/>
            <person name="Singh M."/>
            <person name="Singh A."/>
            <person name="Seah K."/>
            <person name="Emmerich C."/>
        </authorList>
    </citation>
    <scope>NUCLEOTIDE SEQUENCE</scope>
    <source>
        <strain evidence="13">ATCC30299</strain>
    </source>
</reference>
<dbReference type="GO" id="GO:0000049">
    <property type="term" value="F:tRNA binding"/>
    <property type="evidence" value="ECO:0007669"/>
    <property type="project" value="UniProtKB-UniRule"/>
</dbReference>
<dbReference type="GO" id="GO:0071528">
    <property type="term" value="P:tRNA re-export from nucleus"/>
    <property type="evidence" value="ECO:0007669"/>
    <property type="project" value="UniProtKB-UniRule"/>
</dbReference>
<evidence type="ECO:0000256" key="2">
    <source>
        <dbReference type="ARBA" id="ARBA00018928"/>
    </source>
</evidence>
<dbReference type="GO" id="GO:0005737">
    <property type="term" value="C:cytoplasm"/>
    <property type="evidence" value="ECO:0007669"/>
    <property type="project" value="UniProtKB-SubCell"/>
</dbReference>
<evidence type="ECO:0000256" key="9">
    <source>
        <dbReference type="ARBA" id="ARBA00032199"/>
    </source>
</evidence>
<comment type="subcellular location">
    <subcellularLocation>
        <location evidence="1 10">Cytoplasm</location>
    </subcellularLocation>
    <subcellularLocation>
        <location evidence="10">Nucleus</location>
    </subcellularLocation>
    <text evidence="10">Shuttles between the nucleus and the cytoplasm.</text>
</comment>
<evidence type="ECO:0000256" key="4">
    <source>
        <dbReference type="ARBA" id="ARBA00022490"/>
    </source>
</evidence>
<dbReference type="InterPro" id="IPR045546">
    <property type="entry name" value="Exportin-T_C"/>
</dbReference>
<evidence type="ECO:0000313" key="13">
    <source>
        <dbReference type="EMBL" id="CAG9312053.1"/>
    </source>
</evidence>
<proteinExistence type="inferred from homology"/>
<organism evidence="13 14">
    <name type="scientific">Blepharisma stoltei</name>
    <dbReference type="NCBI Taxonomy" id="1481888"/>
    <lineage>
        <taxon>Eukaryota</taxon>
        <taxon>Sar</taxon>
        <taxon>Alveolata</taxon>
        <taxon>Ciliophora</taxon>
        <taxon>Postciliodesmatophora</taxon>
        <taxon>Heterotrichea</taxon>
        <taxon>Heterotrichida</taxon>
        <taxon>Blepharismidae</taxon>
        <taxon>Blepharisma</taxon>
    </lineage>
</organism>
<dbReference type="EMBL" id="CAJZBQ010000005">
    <property type="protein sequence ID" value="CAG9312053.1"/>
    <property type="molecule type" value="Genomic_DNA"/>
</dbReference>
<dbReference type="InterPro" id="IPR016024">
    <property type="entry name" value="ARM-type_fold"/>
</dbReference>
<comment type="caution">
    <text evidence="13">The sequence shown here is derived from an EMBL/GenBank/DDBJ whole genome shotgun (WGS) entry which is preliminary data.</text>
</comment>
<evidence type="ECO:0000256" key="1">
    <source>
        <dbReference type="ARBA" id="ARBA00004496"/>
    </source>
</evidence>
<dbReference type="AlphaFoldDB" id="A0AAU9IUQ9"/>
<dbReference type="Proteomes" id="UP001162131">
    <property type="component" value="Unassembled WGS sequence"/>
</dbReference>
<dbReference type="GO" id="GO:0016363">
    <property type="term" value="C:nuclear matrix"/>
    <property type="evidence" value="ECO:0007669"/>
    <property type="project" value="TreeGrafter"/>
</dbReference>
<name>A0AAU9IUQ9_9CILI</name>
<keyword evidence="3 10" id="KW-0813">Transport</keyword>
<evidence type="ECO:0000313" key="14">
    <source>
        <dbReference type="Proteomes" id="UP001162131"/>
    </source>
</evidence>
<evidence type="ECO:0000259" key="12">
    <source>
        <dbReference type="Pfam" id="PF19282"/>
    </source>
</evidence>
<evidence type="ECO:0000259" key="11">
    <source>
        <dbReference type="Pfam" id="PF08389"/>
    </source>
</evidence>
<gene>
    <name evidence="13" type="ORF">BSTOLATCC_MIC5310</name>
</gene>
<dbReference type="SUPFAM" id="SSF48371">
    <property type="entry name" value="ARM repeat"/>
    <property type="match status" value="1"/>
</dbReference>
<dbReference type="GO" id="GO:0005643">
    <property type="term" value="C:nuclear pore"/>
    <property type="evidence" value="ECO:0007669"/>
    <property type="project" value="TreeGrafter"/>
</dbReference>
<dbReference type="InterPro" id="IPR011989">
    <property type="entry name" value="ARM-like"/>
</dbReference>
<evidence type="ECO:0000256" key="8">
    <source>
        <dbReference type="ARBA" id="ARBA00029784"/>
    </source>
</evidence>
<dbReference type="PANTHER" id="PTHR15952">
    <property type="entry name" value="EXPORTIN-T/LOS1"/>
    <property type="match status" value="1"/>
</dbReference>
<dbReference type="PANTHER" id="PTHR15952:SF11">
    <property type="entry name" value="EXPORTIN-T"/>
    <property type="match status" value="1"/>
</dbReference>
<keyword evidence="4 10" id="KW-0963">Cytoplasm</keyword>
<sequence length="934" mass="106462">MSNLEQAILTLYDPSLPQHLKQQALNLTESTKADPSFYQYALQMVLDINLDHPNSLTLIFWYLQAIEDMFRKNYITYDQASRDAIHRFFVMVIDNKPSLLELHYSILNKFALLYVRAVQNDFPYIWQDAFSILIERAPRRDSYMKLLFTVLKLFNEEFAEELGYLTQEQLRRSNELKDAMRESVLSPAATLWLQTLQSENLQLIAATFQVISPYIDWIPIEITFTFIPFMIKYVSNEACQIPAINCLESVVAKRMDPKKKLEIIDQIGLIPFLQGINLDNFDMLSDVPKAVSSLIDTLGSNLIDAEVLGHIQIVLEMALKCLDSADTNISKIVIGFIGKYIHYLKSKEYQQPPVLLTDQEKNNISLICMTLIKRCQFPSDFEHVGPENSDEEDQFYKYRKELADLFKKLLQVESTKEPVVDYLISSFNDILGNIQNFTVEQLEVPLFLFFHLGESLTDLSTLLTTDTKYSFLMRAILQSNLKASNHKIILRQYFEIGVRYGTFFSRNEHKQLIENLLEPMIRNMSNQDADVSKHAIYMFSRLALKIPAAIVPYSRPVLEVILNRIKQGNIDGESEKNLYKAIGLIIGCRSNDLATQESCLESVINLLGQQITPNALLYIGEVLSGFGRKVPVEVQIKISQLAQKVVGSMLSTQLSPELHKSLVYFAQKLVETMEDDSSPYIKELISYLISNSTLDNIESVFNLITQVCQKYKTNANSTISPSITFSIVKMMITQVPKPVETISDISQQAISIRRSFVKMIEVFISKDVEFLNAEDFGDFIRYIGEIGCNIIEGSTVKVAIMILSKLIEKLGPGHAYSSDIISVGYQVSCSLLRSSLNVKSPETSQISGEIAKLHLVIMNFMKVTQKEELFIQNLRTTISQLRSDEYIELLNNCYILQNSQENERKAAFNQSQQSMKMIITGEIETNQILAKSSS</sequence>
<protein>
    <recommendedName>
        <fullName evidence="2 10">Exportin-T</fullName>
    </recommendedName>
    <alternativeName>
        <fullName evidence="8 10">Exportin(tRNA)</fullName>
    </alternativeName>
    <alternativeName>
        <fullName evidence="9 10">tRNA exportin</fullName>
    </alternativeName>
</protein>
<evidence type="ECO:0000256" key="7">
    <source>
        <dbReference type="ARBA" id="ARBA00023242"/>
    </source>
</evidence>
<feature type="domain" description="Exportin-1/Importin-beta-like" evidence="11">
    <location>
        <begin position="106"/>
        <end position="247"/>
    </location>
</feature>
<feature type="domain" description="Exportin-T C-terminal" evidence="12">
    <location>
        <begin position="310"/>
        <end position="563"/>
    </location>
</feature>